<dbReference type="EMBL" id="BPLQ01008087">
    <property type="protein sequence ID" value="GIY34686.1"/>
    <property type="molecule type" value="Genomic_DNA"/>
</dbReference>
<protein>
    <recommendedName>
        <fullName evidence="3">LRRNT domain-containing protein</fullName>
    </recommendedName>
</protein>
<name>A0AAV4SN67_9ARAC</name>
<proteinExistence type="predicted"/>
<comment type="caution">
    <text evidence="1">The sequence shown here is derived from an EMBL/GenBank/DDBJ whole genome shotgun (WGS) entry which is preliminary data.</text>
</comment>
<dbReference type="SUPFAM" id="SSF52058">
    <property type="entry name" value="L domain-like"/>
    <property type="match status" value="1"/>
</dbReference>
<gene>
    <name evidence="1" type="ORF">CDAR_603361</name>
</gene>
<organism evidence="1 2">
    <name type="scientific">Caerostris darwini</name>
    <dbReference type="NCBI Taxonomy" id="1538125"/>
    <lineage>
        <taxon>Eukaryota</taxon>
        <taxon>Metazoa</taxon>
        <taxon>Ecdysozoa</taxon>
        <taxon>Arthropoda</taxon>
        <taxon>Chelicerata</taxon>
        <taxon>Arachnida</taxon>
        <taxon>Araneae</taxon>
        <taxon>Araneomorphae</taxon>
        <taxon>Entelegynae</taxon>
        <taxon>Araneoidea</taxon>
        <taxon>Araneidae</taxon>
        <taxon>Caerostris</taxon>
    </lineage>
</organism>
<dbReference type="InterPro" id="IPR032675">
    <property type="entry name" value="LRR_dom_sf"/>
</dbReference>
<sequence length="173" mass="19537">MLPFLQYLNSTKKLRRDKDPCTASTKGTAPVSPPARCPAPCRCSCNKDRFMSVDCSSSGLTHLPPLFTEEQNSTVVEIFLPRANQEMAFVIEAEIEGLNLSNNKIQSLKEARLPSRTRFLFLDHNLIQKPPVFPPRVPGVPDEGYAVQQSLDLRLYHPRLQEMAPLEIRPSEF</sequence>
<keyword evidence="2" id="KW-1185">Reference proteome</keyword>
<evidence type="ECO:0008006" key="3">
    <source>
        <dbReference type="Google" id="ProtNLM"/>
    </source>
</evidence>
<dbReference type="Proteomes" id="UP001054837">
    <property type="component" value="Unassembled WGS sequence"/>
</dbReference>
<dbReference type="AlphaFoldDB" id="A0AAV4SN67"/>
<evidence type="ECO:0000313" key="1">
    <source>
        <dbReference type="EMBL" id="GIY34686.1"/>
    </source>
</evidence>
<dbReference type="Gene3D" id="3.80.10.10">
    <property type="entry name" value="Ribonuclease Inhibitor"/>
    <property type="match status" value="1"/>
</dbReference>
<reference evidence="1 2" key="1">
    <citation type="submission" date="2021-06" db="EMBL/GenBank/DDBJ databases">
        <title>Caerostris darwini draft genome.</title>
        <authorList>
            <person name="Kono N."/>
            <person name="Arakawa K."/>
        </authorList>
    </citation>
    <scope>NUCLEOTIDE SEQUENCE [LARGE SCALE GENOMIC DNA]</scope>
</reference>
<evidence type="ECO:0000313" key="2">
    <source>
        <dbReference type="Proteomes" id="UP001054837"/>
    </source>
</evidence>
<accession>A0AAV4SN67</accession>